<dbReference type="AlphaFoldDB" id="A0AAE0N938"/>
<feature type="signal peptide" evidence="1">
    <location>
        <begin position="1"/>
        <end position="22"/>
    </location>
</feature>
<organism evidence="2 3">
    <name type="scientific">Podospora didyma</name>
    <dbReference type="NCBI Taxonomy" id="330526"/>
    <lineage>
        <taxon>Eukaryota</taxon>
        <taxon>Fungi</taxon>
        <taxon>Dikarya</taxon>
        <taxon>Ascomycota</taxon>
        <taxon>Pezizomycotina</taxon>
        <taxon>Sordariomycetes</taxon>
        <taxon>Sordariomycetidae</taxon>
        <taxon>Sordariales</taxon>
        <taxon>Podosporaceae</taxon>
        <taxon>Podospora</taxon>
    </lineage>
</organism>
<dbReference type="Proteomes" id="UP001285441">
    <property type="component" value="Unassembled WGS sequence"/>
</dbReference>
<keyword evidence="1" id="KW-0732">Signal</keyword>
<proteinExistence type="predicted"/>
<evidence type="ECO:0000313" key="2">
    <source>
        <dbReference type="EMBL" id="KAK3374623.1"/>
    </source>
</evidence>
<reference evidence="2" key="1">
    <citation type="journal article" date="2023" name="Mol. Phylogenet. Evol.">
        <title>Genome-scale phylogeny and comparative genomics of the fungal order Sordariales.</title>
        <authorList>
            <person name="Hensen N."/>
            <person name="Bonometti L."/>
            <person name="Westerberg I."/>
            <person name="Brannstrom I.O."/>
            <person name="Guillou S."/>
            <person name="Cros-Aarteil S."/>
            <person name="Calhoun S."/>
            <person name="Haridas S."/>
            <person name="Kuo A."/>
            <person name="Mondo S."/>
            <person name="Pangilinan J."/>
            <person name="Riley R."/>
            <person name="LaButti K."/>
            <person name="Andreopoulos B."/>
            <person name="Lipzen A."/>
            <person name="Chen C."/>
            <person name="Yan M."/>
            <person name="Daum C."/>
            <person name="Ng V."/>
            <person name="Clum A."/>
            <person name="Steindorff A."/>
            <person name="Ohm R.A."/>
            <person name="Martin F."/>
            <person name="Silar P."/>
            <person name="Natvig D.O."/>
            <person name="Lalanne C."/>
            <person name="Gautier V."/>
            <person name="Ament-Velasquez S.L."/>
            <person name="Kruys A."/>
            <person name="Hutchinson M.I."/>
            <person name="Powell A.J."/>
            <person name="Barry K."/>
            <person name="Miller A.N."/>
            <person name="Grigoriev I.V."/>
            <person name="Debuchy R."/>
            <person name="Gladieux P."/>
            <person name="Hiltunen Thoren M."/>
            <person name="Johannesson H."/>
        </authorList>
    </citation>
    <scope>NUCLEOTIDE SEQUENCE</scope>
    <source>
        <strain evidence="2">CBS 232.78</strain>
    </source>
</reference>
<accession>A0AAE0N938</accession>
<name>A0AAE0N938_9PEZI</name>
<evidence type="ECO:0000256" key="1">
    <source>
        <dbReference type="SAM" id="SignalP"/>
    </source>
</evidence>
<gene>
    <name evidence="2" type="ORF">B0H63DRAFT_480600</name>
</gene>
<dbReference type="EMBL" id="JAULSW010000007">
    <property type="protein sequence ID" value="KAK3374623.1"/>
    <property type="molecule type" value="Genomic_DNA"/>
</dbReference>
<evidence type="ECO:0000313" key="3">
    <source>
        <dbReference type="Proteomes" id="UP001285441"/>
    </source>
</evidence>
<reference evidence="2" key="2">
    <citation type="submission" date="2023-06" db="EMBL/GenBank/DDBJ databases">
        <authorList>
            <consortium name="Lawrence Berkeley National Laboratory"/>
            <person name="Haridas S."/>
            <person name="Hensen N."/>
            <person name="Bonometti L."/>
            <person name="Westerberg I."/>
            <person name="Brannstrom I.O."/>
            <person name="Guillou S."/>
            <person name="Cros-Aarteil S."/>
            <person name="Calhoun S."/>
            <person name="Kuo A."/>
            <person name="Mondo S."/>
            <person name="Pangilinan J."/>
            <person name="Riley R."/>
            <person name="LaButti K."/>
            <person name="Andreopoulos B."/>
            <person name="Lipzen A."/>
            <person name="Chen C."/>
            <person name="Yanf M."/>
            <person name="Daum C."/>
            <person name="Ng V."/>
            <person name="Clum A."/>
            <person name="Steindorff A."/>
            <person name="Ohm R."/>
            <person name="Martin F."/>
            <person name="Silar P."/>
            <person name="Natvig D."/>
            <person name="Lalanne C."/>
            <person name="Gautier V."/>
            <person name="Ament-velasquez S.L."/>
            <person name="Kruys A."/>
            <person name="Hutchinson M.I."/>
            <person name="Powell A.J."/>
            <person name="Barry K."/>
            <person name="Miller A.N."/>
            <person name="Grigoriev I.V."/>
            <person name="Debuchy R."/>
            <person name="Gladieux P."/>
            <person name="Thoren M.H."/>
            <person name="Johannesson H."/>
        </authorList>
    </citation>
    <scope>NUCLEOTIDE SEQUENCE</scope>
    <source>
        <strain evidence="2">CBS 232.78</strain>
    </source>
</reference>
<sequence length="335" mass="35068">MKLLSLLSTALVSGLALGGVVSNVVPGSELEDGLSHAVLQKLERRGCTANNCARDITGTNPGLSPITLRRADCSSYMLRTVAYSAVTTVTANQVQRRQQTIVPSAIPSYASKYCDASKYSSACSCWGITATTTTVTSVSTVTVTPPAFATHSGVLQVKRADNGAALGYIQADPNYWTPQITADPALALVVRFKVSAGASSATSVDFELVNDNRGAYFGFVVGRDSTDSNISPGSYNYLYLDPISTNTAPGSTPQSVPSYFSTSSGLDKQSETALWNVDLATGAATASWVNTDGSTSVPTVLFVQSNHVYGGGDPAAFQNRFPAPVTAITLTFIDV</sequence>
<protein>
    <submittedName>
        <fullName evidence="2">Uncharacterized protein</fullName>
    </submittedName>
</protein>
<comment type="caution">
    <text evidence="2">The sequence shown here is derived from an EMBL/GenBank/DDBJ whole genome shotgun (WGS) entry which is preliminary data.</text>
</comment>
<feature type="chain" id="PRO_5042020120" evidence="1">
    <location>
        <begin position="23"/>
        <end position="335"/>
    </location>
</feature>
<keyword evidence="3" id="KW-1185">Reference proteome</keyword>